<keyword evidence="10" id="KW-0325">Glycoprotein</keyword>
<evidence type="ECO:0000313" key="15">
    <source>
        <dbReference type="EMBL" id="RGP64205.1"/>
    </source>
</evidence>
<dbReference type="GO" id="GO:0005886">
    <property type="term" value="C:plasma membrane"/>
    <property type="evidence" value="ECO:0007669"/>
    <property type="project" value="UniProtKB-SubCell"/>
</dbReference>
<keyword evidence="4" id="KW-1003">Cell membrane</keyword>
<evidence type="ECO:0000256" key="3">
    <source>
        <dbReference type="ARBA" id="ARBA00022448"/>
    </source>
</evidence>
<dbReference type="GO" id="GO:0140359">
    <property type="term" value="F:ABC-type transporter activity"/>
    <property type="evidence" value="ECO:0007669"/>
    <property type="project" value="InterPro"/>
</dbReference>
<dbReference type="InterPro" id="IPR027417">
    <property type="entry name" value="P-loop_NTPase"/>
</dbReference>
<dbReference type="GO" id="GO:0005524">
    <property type="term" value="F:ATP binding"/>
    <property type="evidence" value="ECO:0007669"/>
    <property type="project" value="UniProtKB-KW"/>
</dbReference>
<evidence type="ECO:0000256" key="10">
    <source>
        <dbReference type="ARBA" id="ARBA00023180"/>
    </source>
</evidence>
<dbReference type="SUPFAM" id="SSF90123">
    <property type="entry name" value="ABC transporter transmembrane region"/>
    <property type="match status" value="1"/>
</dbReference>
<sequence length="761" mass="84745">MASAYQQANPSAYCGQEPWLETGKIRSNILGVSSYESQWYETVRYACGLNPDIQTMSKRDHSPVASRGTNLSGGQRQRLALARAIYSRRRTVILDDVFSGMDAHTAEFVSRQLLGKQGLLRRQGTTVILATRNENLMAMADILITLKYGEIHAIGSPEKLLAPGYPEQHEREHSQDGNFEVKEVDQAVTSSNQESPSLAQSMESSGETEVEAKGDDPQRKQGDVSVYKYYLSRSGYFTTMLFIAFTMASFFCTEFPTIWLKWWAEANARQPNQNVGMYMGHAFIRIISNSALHLHSALLNTTINAPFRYLVAVDTGTFINRFSQDLELIDMNLPMVMINFVLALFSSVAKLIILTVFSRYLSAAVPIFVLVLYLLQRFYLQTSRQVRLLDIEAKAPLYNHILETVAGASTIRAFGWQVEYAERNSRYTDISQRMSYMQESVQNCLSFVLDIIVAILAIALFGMVVTWPQLFDAGSVGVSLVMLISFSNLLTRRSKSWTSMESSIGAVSRVKRFVVDTESEKDLGIGRGTVLPEGWPLNGKVSVEDVFASHNPGEHIAICGRTDSGKSSLILSLLRMLEANGGHISIDDFNVYEASIADLRMRINVVPQDPFFIPGTIRLNLDPFGTASDSDVEVVRDKIGLLETIQALGGLEQDLDTVAWSAGQRQLLCLARAMLRKSSIVILDEAMSSVDTVTESMMQNIIDTDFQKHTVISVMHRLAYITKYDEVALLDGGRLVAFDTPENLSSSDSGIENLYSIEGYE</sequence>
<keyword evidence="9 12" id="KW-0472">Membrane</keyword>
<keyword evidence="3" id="KW-0813">Transport</keyword>
<dbReference type="EMBL" id="PXOF01000118">
    <property type="protein sequence ID" value="RGP64205.1"/>
    <property type="molecule type" value="Genomic_DNA"/>
</dbReference>
<dbReference type="Proteomes" id="UP000266152">
    <property type="component" value="Unassembled WGS sequence"/>
</dbReference>
<dbReference type="FunFam" id="3.40.50.300:FF:002145">
    <property type="entry name" value="ABC transporter (MsbA subfamily)"/>
    <property type="match status" value="1"/>
</dbReference>
<evidence type="ECO:0000256" key="9">
    <source>
        <dbReference type="ARBA" id="ARBA00023136"/>
    </source>
</evidence>
<dbReference type="InterPro" id="IPR050173">
    <property type="entry name" value="ABC_transporter_C-like"/>
</dbReference>
<comment type="subcellular location">
    <subcellularLocation>
        <location evidence="1">Cell membrane</location>
        <topology evidence="1">Multi-pass membrane protein</topology>
    </subcellularLocation>
</comment>
<dbReference type="InterPro" id="IPR011527">
    <property type="entry name" value="ABC1_TM_dom"/>
</dbReference>
<evidence type="ECO:0000259" key="14">
    <source>
        <dbReference type="PROSITE" id="PS50929"/>
    </source>
</evidence>
<evidence type="ECO:0000256" key="5">
    <source>
        <dbReference type="ARBA" id="ARBA00022692"/>
    </source>
</evidence>
<evidence type="ECO:0000256" key="7">
    <source>
        <dbReference type="ARBA" id="ARBA00022840"/>
    </source>
</evidence>
<feature type="domain" description="ABC transporter" evidence="13">
    <location>
        <begin position="525"/>
        <end position="757"/>
    </location>
</feature>
<dbReference type="AlphaFoldDB" id="A0A395RVS9"/>
<evidence type="ECO:0000256" key="6">
    <source>
        <dbReference type="ARBA" id="ARBA00022741"/>
    </source>
</evidence>
<dbReference type="SMART" id="SM00382">
    <property type="entry name" value="AAA"/>
    <property type="match status" value="1"/>
</dbReference>
<dbReference type="PANTHER" id="PTHR24223">
    <property type="entry name" value="ATP-BINDING CASSETTE SUB-FAMILY C"/>
    <property type="match status" value="1"/>
</dbReference>
<dbReference type="FunFam" id="1.20.1560.10:FF:000066">
    <property type="entry name" value="ABC multidrug transporter (Eurofung)"/>
    <property type="match status" value="1"/>
</dbReference>
<keyword evidence="7" id="KW-0067">ATP-binding</keyword>
<dbReference type="Pfam" id="PF00664">
    <property type="entry name" value="ABC_membrane"/>
    <property type="match status" value="1"/>
</dbReference>
<feature type="transmembrane region" description="Helical" evidence="12">
    <location>
        <begin position="444"/>
        <end position="467"/>
    </location>
</feature>
<feature type="compositionally biased region" description="Polar residues" evidence="11">
    <location>
        <begin position="187"/>
        <end position="207"/>
    </location>
</feature>
<feature type="transmembrane region" description="Helical" evidence="12">
    <location>
        <begin position="473"/>
        <end position="491"/>
    </location>
</feature>
<name>A0A395RVS9_FUSSP</name>
<evidence type="ECO:0000256" key="11">
    <source>
        <dbReference type="SAM" id="MobiDB-lite"/>
    </source>
</evidence>
<comment type="caution">
    <text evidence="15">The sequence shown here is derived from an EMBL/GenBank/DDBJ whole genome shotgun (WGS) entry which is preliminary data.</text>
</comment>
<dbReference type="CDD" id="cd18580">
    <property type="entry name" value="ABC_6TM_ABCC_D2"/>
    <property type="match status" value="1"/>
</dbReference>
<gene>
    <name evidence="15" type="ORF">FSPOR_8024</name>
</gene>
<keyword evidence="16" id="KW-1185">Reference proteome</keyword>
<dbReference type="PANTHER" id="PTHR24223:SF404">
    <property type="entry name" value="ABC MULTIDRUG TRANSPORTER (EUROFUNG)-RELATED"/>
    <property type="match status" value="1"/>
</dbReference>
<feature type="compositionally biased region" description="Basic and acidic residues" evidence="11">
    <location>
        <begin position="210"/>
        <end position="219"/>
    </location>
</feature>
<accession>A0A395RVS9</accession>
<dbReference type="Gene3D" id="3.40.50.300">
    <property type="entry name" value="P-loop containing nucleotide triphosphate hydrolases"/>
    <property type="match status" value="2"/>
</dbReference>
<dbReference type="STRING" id="5514.A0A395RVS9"/>
<feature type="domain" description="ABC transmembrane type-1" evidence="14">
    <location>
        <begin position="283"/>
        <end position="502"/>
    </location>
</feature>
<feature type="transmembrane region" description="Helical" evidence="12">
    <location>
        <begin position="236"/>
        <end position="260"/>
    </location>
</feature>
<dbReference type="GO" id="GO:0016887">
    <property type="term" value="F:ATP hydrolysis activity"/>
    <property type="evidence" value="ECO:0007669"/>
    <property type="project" value="InterPro"/>
</dbReference>
<dbReference type="PROSITE" id="PS50893">
    <property type="entry name" value="ABC_TRANSPORTER_2"/>
    <property type="match status" value="1"/>
</dbReference>
<evidence type="ECO:0000259" key="13">
    <source>
        <dbReference type="PROSITE" id="PS50893"/>
    </source>
</evidence>
<dbReference type="InterPro" id="IPR036640">
    <property type="entry name" value="ABC1_TM_sf"/>
</dbReference>
<keyword evidence="6" id="KW-0547">Nucleotide-binding</keyword>
<dbReference type="Gene3D" id="1.20.1560.10">
    <property type="entry name" value="ABC transporter type 1, transmembrane domain"/>
    <property type="match status" value="1"/>
</dbReference>
<protein>
    <submittedName>
        <fullName evidence="15">ABC transporter</fullName>
    </submittedName>
</protein>
<dbReference type="SUPFAM" id="SSF52540">
    <property type="entry name" value="P-loop containing nucleoside triphosphate hydrolases"/>
    <property type="match status" value="2"/>
</dbReference>
<comment type="similarity">
    <text evidence="2">Belongs to the ABC transporter superfamily. ABCC family. Conjugate transporter (TC 3.A.1.208) subfamily.</text>
</comment>
<dbReference type="InterPro" id="IPR044726">
    <property type="entry name" value="ABCC_6TM_D2"/>
</dbReference>
<evidence type="ECO:0000256" key="1">
    <source>
        <dbReference type="ARBA" id="ARBA00004651"/>
    </source>
</evidence>
<evidence type="ECO:0000256" key="12">
    <source>
        <dbReference type="SAM" id="Phobius"/>
    </source>
</evidence>
<organism evidence="15 16">
    <name type="scientific">Fusarium sporotrichioides</name>
    <dbReference type="NCBI Taxonomy" id="5514"/>
    <lineage>
        <taxon>Eukaryota</taxon>
        <taxon>Fungi</taxon>
        <taxon>Dikarya</taxon>
        <taxon>Ascomycota</taxon>
        <taxon>Pezizomycotina</taxon>
        <taxon>Sordariomycetes</taxon>
        <taxon>Hypocreomycetidae</taxon>
        <taxon>Hypocreales</taxon>
        <taxon>Nectriaceae</taxon>
        <taxon>Fusarium</taxon>
    </lineage>
</organism>
<dbReference type="PROSITE" id="PS50929">
    <property type="entry name" value="ABC_TM1F"/>
    <property type="match status" value="1"/>
</dbReference>
<feature type="region of interest" description="Disordered" evidence="11">
    <location>
        <begin position="187"/>
        <end position="219"/>
    </location>
</feature>
<dbReference type="InterPro" id="IPR003593">
    <property type="entry name" value="AAA+_ATPase"/>
</dbReference>
<dbReference type="InterPro" id="IPR003439">
    <property type="entry name" value="ABC_transporter-like_ATP-bd"/>
</dbReference>
<keyword evidence="8 12" id="KW-1133">Transmembrane helix</keyword>
<evidence type="ECO:0000256" key="4">
    <source>
        <dbReference type="ARBA" id="ARBA00022475"/>
    </source>
</evidence>
<dbReference type="Pfam" id="PF00005">
    <property type="entry name" value="ABC_tran"/>
    <property type="match status" value="2"/>
</dbReference>
<proteinExistence type="inferred from homology"/>
<reference evidence="15 16" key="1">
    <citation type="journal article" date="2018" name="PLoS Pathog.">
        <title>Evolution of structural diversity of trichothecenes, a family of toxins produced by plant pathogenic and entomopathogenic fungi.</title>
        <authorList>
            <person name="Proctor R.H."/>
            <person name="McCormick S.P."/>
            <person name="Kim H.S."/>
            <person name="Cardoza R.E."/>
            <person name="Stanley A.M."/>
            <person name="Lindo L."/>
            <person name="Kelly A."/>
            <person name="Brown D.W."/>
            <person name="Lee T."/>
            <person name="Vaughan M.M."/>
            <person name="Alexander N.J."/>
            <person name="Busman M."/>
            <person name="Gutierrez S."/>
        </authorList>
    </citation>
    <scope>NUCLEOTIDE SEQUENCE [LARGE SCALE GENOMIC DNA]</scope>
    <source>
        <strain evidence="15 16">NRRL 3299</strain>
    </source>
</reference>
<feature type="transmembrane region" description="Helical" evidence="12">
    <location>
        <begin position="363"/>
        <end position="380"/>
    </location>
</feature>
<keyword evidence="5 12" id="KW-0812">Transmembrane</keyword>
<evidence type="ECO:0000256" key="8">
    <source>
        <dbReference type="ARBA" id="ARBA00022989"/>
    </source>
</evidence>
<evidence type="ECO:0000256" key="2">
    <source>
        <dbReference type="ARBA" id="ARBA00009726"/>
    </source>
</evidence>
<evidence type="ECO:0000313" key="16">
    <source>
        <dbReference type="Proteomes" id="UP000266152"/>
    </source>
</evidence>